<evidence type="ECO:0000313" key="5">
    <source>
        <dbReference type="EMBL" id="VUZ98905.1"/>
    </source>
</evidence>
<accession>A0A1G4HKH3</accession>
<evidence type="ECO:0000313" key="4">
    <source>
        <dbReference type="EMBL" id="SCO75446.1"/>
    </source>
</evidence>
<protein>
    <submittedName>
        <fullName evidence="2">(malaria parasite P. vivax) hypothetical protein</fullName>
    </submittedName>
</protein>
<name>A0A1G4HKH3_PLAVI</name>
<gene>
    <name evidence="4" type="ORF">PVC01_140043800</name>
    <name evidence="5" type="ORF">PVP01_1438200</name>
    <name evidence="3" type="ORF">PVT01_140043200</name>
    <name evidence="2" type="ORF">PVW1_140044400</name>
</gene>
<evidence type="ECO:0000313" key="8">
    <source>
        <dbReference type="Proteomes" id="UP000305196"/>
    </source>
</evidence>
<evidence type="ECO:0000313" key="3">
    <source>
        <dbReference type="EMBL" id="SCO69954.1"/>
    </source>
</evidence>
<dbReference type="EMBL" id="LT635625">
    <property type="protein sequence ID" value="VUZ98905.1"/>
    <property type="molecule type" value="Genomic_DNA"/>
</dbReference>
<proteinExistence type="predicted"/>
<evidence type="ECO:0000313" key="7">
    <source>
        <dbReference type="Proteomes" id="UP000220605"/>
    </source>
</evidence>
<dbReference type="EMBL" id="CAJZCX010000003">
    <property type="protein sequence ID" value="CAG9472263.1"/>
    <property type="molecule type" value="Genomic_DNA"/>
</dbReference>
<dbReference type="Proteomes" id="UP000779233">
    <property type="component" value="Unassembled WGS sequence"/>
</dbReference>
<dbReference type="Proteomes" id="UP000220605">
    <property type="component" value="Chromosome 14"/>
</dbReference>
<dbReference type="Proteomes" id="UP000196402">
    <property type="component" value="Chromosome 14"/>
</dbReference>
<feature type="transmembrane region" description="Helical" evidence="1">
    <location>
        <begin position="37"/>
        <end position="61"/>
    </location>
</feature>
<dbReference type="Proteomes" id="UP000305196">
    <property type="component" value="Chromosome 14"/>
</dbReference>
<sequence>MHSPYDSPYPKMNDDLEALVSKPSKEENEECLNVRLYIIQILFIFIVCFVIFIFFFILFFLGVF</sequence>
<dbReference type="AlphaFoldDB" id="A0A1G4HKH3"/>
<dbReference type="VEuPathDB" id="PlasmoDB:PVW1_140044400"/>
<dbReference type="EMBL" id="LT615269">
    <property type="protein sequence ID" value="SCO75446.1"/>
    <property type="molecule type" value="Genomic_DNA"/>
</dbReference>
<dbReference type="VEuPathDB" id="PlasmoDB:PVP01_1438200"/>
<evidence type="ECO:0000256" key="1">
    <source>
        <dbReference type="SAM" id="Phobius"/>
    </source>
</evidence>
<reference evidence="6 7" key="1">
    <citation type="submission" date="2016-07" db="EMBL/GenBank/DDBJ databases">
        <authorList>
            <consortium name="Pathogen Informatics"/>
        </authorList>
    </citation>
    <scope>NUCLEOTIDE SEQUENCE [LARGE SCALE GENOMIC DNA]</scope>
    <source>
        <strain evidence="2">PvW1</strain>
    </source>
</reference>
<keyword evidence="1" id="KW-1133">Transmembrane helix</keyword>
<dbReference type="EMBL" id="LT615252">
    <property type="protein sequence ID" value="SCO69954.1"/>
    <property type="molecule type" value="Genomic_DNA"/>
</dbReference>
<evidence type="ECO:0000313" key="6">
    <source>
        <dbReference type="Proteomes" id="UP000196402"/>
    </source>
</evidence>
<keyword evidence="1" id="KW-0812">Transmembrane</keyword>
<dbReference type="VEuPathDB" id="PlasmoDB:PVPAM_140046100"/>
<evidence type="ECO:0000313" key="2">
    <source>
        <dbReference type="EMBL" id="CAG9472263.1"/>
    </source>
</evidence>
<organism evidence="4 8">
    <name type="scientific">Plasmodium vivax</name>
    <name type="common">malaria parasite P. vivax</name>
    <dbReference type="NCBI Taxonomy" id="5855"/>
    <lineage>
        <taxon>Eukaryota</taxon>
        <taxon>Sar</taxon>
        <taxon>Alveolata</taxon>
        <taxon>Apicomplexa</taxon>
        <taxon>Aconoidasida</taxon>
        <taxon>Haemosporida</taxon>
        <taxon>Plasmodiidae</taxon>
        <taxon>Plasmodium</taxon>
        <taxon>Plasmodium (Plasmodium)</taxon>
    </lineage>
</organism>
<keyword evidence="1" id="KW-0472">Membrane</keyword>